<feature type="signal peptide" evidence="5">
    <location>
        <begin position="1"/>
        <end position="22"/>
    </location>
</feature>
<dbReference type="PANTHER" id="PTHR35089:SF1">
    <property type="entry name" value="CHAPERONE PROTEIN SKP"/>
    <property type="match status" value="1"/>
</dbReference>
<dbReference type="GO" id="GO:0050821">
    <property type="term" value="P:protein stabilization"/>
    <property type="evidence" value="ECO:0007669"/>
    <property type="project" value="TreeGrafter"/>
</dbReference>
<dbReference type="EMBL" id="CP034951">
    <property type="protein sequence ID" value="QAA81916.1"/>
    <property type="molecule type" value="Genomic_DNA"/>
</dbReference>
<feature type="region of interest" description="Disordered" evidence="4">
    <location>
        <begin position="179"/>
        <end position="309"/>
    </location>
</feature>
<keyword evidence="3" id="KW-0175">Coiled coil</keyword>
<evidence type="ECO:0000256" key="1">
    <source>
        <dbReference type="ARBA" id="ARBA00009091"/>
    </source>
</evidence>
<dbReference type="GO" id="GO:0051082">
    <property type="term" value="F:unfolded protein binding"/>
    <property type="evidence" value="ECO:0007669"/>
    <property type="project" value="InterPro"/>
</dbReference>
<proteinExistence type="inferred from homology"/>
<feature type="compositionally biased region" description="Basic and acidic residues" evidence="4">
    <location>
        <begin position="183"/>
        <end position="301"/>
    </location>
</feature>
<accession>A0A410G3S6</accession>
<name>A0A410G3S6_9FLAO</name>
<dbReference type="SUPFAM" id="SSF111384">
    <property type="entry name" value="OmpH-like"/>
    <property type="match status" value="1"/>
</dbReference>
<dbReference type="Proteomes" id="UP000285517">
    <property type="component" value="Chromosome"/>
</dbReference>
<dbReference type="Gene3D" id="3.30.910.20">
    <property type="entry name" value="Skp domain"/>
    <property type="match status" value="1"/>
</dbReference>
<keyword evidence="2 5" id="KW-0732">Signal</keyword>
<comment type="similarity">
    <text evidence="1">Belongs to the Skp family.</text>
</comment>
<organism evidence="6 7">
    <name type="scientific">Aequorivita ciconiae</name>
    <dbReference type="NCBI Taxonomy" id="2494375"/>
    <lineage>
        <taxon>Bacteria</taxon>
        <taxon>Pseudomonadati</taxon>
        <taxon>Bacteroidota</taxon>
        <taxon>Flavobacteriia</taxon>
        <taxon>Flavobacteriales</taxon>
        <taxon>Flavobacteriaceae</taxon>
        <taxon>Aequorivita</taxon>
    </lineage>
</organism>
<feature type="coiled-coil region" evidence="3">
    <location>
        <begin position="47"/>
        <end position="107"/>
    </location>
</feature>
<dbReference type="SMART" id="SM00935">
    <property type="entry name" value="OmpH"/>
    <property type="match status" value="1"/>
</dbReference>
<dbReference type="PANTHER" id="PTHR35089">
    <property type="entry name" value="CHAPERONE PROTEIN SKP"/>
    <property type="match status" value="1"/>
</dbReference>
<dbReference type="RefSeq" id="WP_128250297.1">
    <property type="nucleotide sequence ID" value="NZ_CP034951.1"/>
</dbReference>
<gene>
    <name evidence="6" type="ORF">EI546_09355</name>
</gene>
<dbReference type="OrthoDB" id="9788552at2"/>
<reference evidence="6 7" key="1">
    <citation type="submission" date="2019-01" db="EMBL/GenBank/DDBJ databases">
        <title>Complete genome sequencing of Aequorivita sp. H23M31.</title>
        <authorList>
            <person name="Bae J.-W."/>
        </authorList>
    </citation>
    <scope>NUCLEOTIDE SEQUENCE [LARGE SCALE GENOMIC DNA]</scope>
    <source>
        <strain evidence="6 7">H23M31</strain>
    </source>
</reference>
<evidence type="ECO:0000256" key="3">
    <source>
        <dbReference type="SAM" id="Coils"/>
    </source>
</evidence>
<evidence type="ECO:0000256" key="2">
    <source>
        <dbReference type="ARBA" id="ARBA00022729"/>
    </source>
</evidence>
<dbReference type="KEGG" id="aev:EI546_09355"/>
<evidence type="ECO:0000313" key="7">
    <source>
        <dbReference type="Proteomes" id="UP000285517"/>
    </source>
</evidence>
<dbReference type="InterPro" id="IPR005632">
    <property type="entry name" value="Chaperone_Skp"/>
</dbReference>
<keyword evidence="7" id="KW-1185">Reference proteome</keyword>
<protein>
    <submittedName>
        <fullName evidence="6">OmpH family outer membrane protein</fullName>
    </submittedName>
</protein>
<evidence type="ECO:0000313" key="6">
    <source>
        <dbReference type="EMBL" id="QAA81916.1"/>
    </source>
</evidence>
<evidence type="ECO:0000256" key="5">
    <source>
        <dbReference type="SAM" id="SignalP"/>
    </source>
</evidence>
<dbReference type="Pfam" id="PF03938">
    <property type="entry name" value="OmpH"/>
    <property type="match status" value="1"/>
</dbReference>
<dbReference type="AlphaFoldDB" id="A0A410G3S6"/>
<evidence type="ECO:0000256" key="4">
    <source>
        <dbReference type="SAM" id="MobiDB-lite"/>
    </source>
</evidence>
<sequence>MKTKKLILFTFAILCFGYMATAQRGVRIGYIDMEYILESVPEYREATTQLEGKVQRWKQDLEKSQKEVDQMKLNLANERVLLTPELIEEREEDIKVKEDEILTYQQARFGPNGDLMIQRRQLVQPIQDQVFNIVQEIAENKKYDFIFDKSADVVMLFAAKRNDISDEVLRSIERAGRRVQAQSKKEKREIEMQERLSPEKQEAMTEREKEMQAKREEREQAMAEKKEEREQAMEEKRSELDKALEEKQQEREKAIEDRKTEREEMMAKRQQERDSIRAAKKQEFEERRQKMIDDRERRRDSILNARQKN</sequence>
<dbReference type="GO" id="GO:0005829">
    <property type="term" value="C:cytosol"/>
    <property type="evidence" value="ECO:0007669"/>
    <property type="project" value="TreeGrafter"/>
</dbReference>
<feature type="chain" id="PRO_5018984573" evidence="5">
    <location>
        <begin position="23"/>
        <end position="309"/>
    </location>
</feature>
<dbReference type="InterPro" id="IPR024930">
    <property type="entry name" value="Skp_dom_sf"/>
</dbReference>